<keyword evidence="8" id="KW-1185">Reference proteome</keyword>
<protein>
    <submittedName>
        <fullName evidence="7">Uncharacterized protein</fullName>
    </submittedName>
</protein>
<feature type="domain" description="AMP-binding enzyme C-terminal" evidence="6">
    <location>
        <begin position="457"/>
        <end position="532"/>
    </location>
</feature>
<evidence type="ECO:0000313" key="8">
    <source>
        <dbReference type="Proteomes" id="UP001152888"/>
    </source>
</evidence>
<sequence length="545" mass="60205">MASEKCIFRGPPLPNEVPAKSLGRLFYNVLERSPNNVFLVDVTARRELTGKCLLAASVNLASTLKTFGLGKGDMVGIVSPSTWKYAVCIFANAFLGVTIAGTNPNYLKVFFPDDLTHFLVKTHPRVIFVTTCVYERVREDLHQHHPYVEKVIILDSSVSERNVLSFNTVIQGHEQTESIEIAEANDDDPVSVLFSSGTTGLPKAVPFSQKALKTIITIANFSSPNYIAITESTTTLVIPPFFHIFGLLFLVSCIIGKGKVIIMEKFKPDLFLQSIEKYKVTLLPLVPSLMVFMVKSPLVDEYVISSVKDAFCGGAPIGVDLEKQFSNKVNNVQPRQAYGLTEAGIRIYVYIVSLIYPGSYKPGSVGKLTPTVELKIIDSDSKKVLKLNQPGEICVKGPTIMKSYLNDEEVSEKDIDSDGFLYTGDLGFISEDGYLFIVDRIKEVIKYKGFQVPPAQLEDRLLKHPGVKEAAVVGKPDAKAGELPTAFVVKQENATVTAQELIDLIAEHFHEDKRLHGGVIFIDEIPKTATGKLARKALRDLVRQY</sequence>
<dbReference type="CDD" id="cd05911">
    <property type="entry name" value="Firefly_Luc_like"/>
    <property type="match status" value="1"/>
</dbReference>
<accession>A0A9P0K2I9</accession>
<dbReference type="AlphaFoldDB" id="A0A9P0K2I9"/>
<dbReference type="GO" id="GO:0005777">
    <property type="term" value="C:peroxisome"/>
    <property type="evidence" value="ECO:0007669"/>
    <property type="project" value="UniProtKB-SubCell"/>
</dbReference>
<name>A0A9P0K2I9_ACAOB</name>
<evidence type="ECO:0000256" key="3">
    <source>
        <dbReference type="ARBA" id="ARBA00022598"/>
    </source>
</evidence>
<evidence type="ECO:0000256" key="2">
    <source>
        <dbReference type="ARBA" id="ARBA00006432"/>
    </source>
</evidence>
<reference evidence="7" key="1">
    <citation type="submission" date="2022-03" db="EMBL/GenBank/DDBJ databases">
        <authorList>
            <person name="Sayadi A."/>
        </authorList>
    </citation>
    <scope>NUCLEOTIDE SEQUENCE</scope>
</reference>
<evidence type="ECO:0000259" key="5">
    <source>
        <dbReference type="Pfam" id="PF00501"/>
    </source>
</evidence>
<comment type="similarity">
    <text evidence="2">Belongs to the ATP-dependent AMP-binding enzyme family.</text>
</comment>
<dbReference type="FunFam" id="3.30.300.30:FF:000007">
    <property type="entry name" value="4-coumarate--CoA ligase 2"/>
    <property type="match status" value="1"/>
</dbReference>
<comment type="caution">
    <text evidence="7">The sequence shown here is derived from an EMBL/GenBank/DDBJ whole genome shotgun (WGS) entry which is preliminary data.</text>
</comment>
<dbReference type="Pfam" id="PF13193">
    <property type="entry name" value="AMP-binding_C"/>
    <property type="match status" value="1"/>
</dbReference>
<comment type="subcellular location">
    <subcellularLocation>
        <location evidence="1">Peroxisome</location>
    </subcellularLocation>
</comment>
<evidence type="ECO:0000256" key="4">
    <source>
        <dbReference type="ARBA" id="ARBA00023140"/>
    </source>
</evidence>
<proteinExistence type="inferred from homology"/>
<dbReference type="PANTHER" id="PTHR24096:SF149">
    <property type="entry name" value="AMP-BINDING DOMAIN-CONTAINING PROTEIN-RELATED"/>
    <property type="match status" value="1"/>
</dbReference>
<dbReference type="Gene3D" id="3.40.50.12780">
    <property type="entry name" value="N-terminal domain of ligase-like"/>
    <property type="match status" value="1"/>
</dbReference>
<evidence type="ECO:0000313" key="7">
    <source>
        <dbReference type="EMBL" id="CAH1965956.1"/>
    </source>
</evidence>
<dbReference type="OrthoDB" id="10253869at2759"/>
<dbReference type="Pfam" id="PF00501">
    <property type="entry name" value="AMP-binding"/>
    <property type="match status" value="1"/>
</dbReference>
<dbReference type="InterPro" id="IPR045851">
    <property type="entry name" value="AMP-bd_C_sf"/>
</dbReference>
<dbReference type="InterPro" id="IPR020845">
    <property type="entry name" value="AMP-binding_CS"/>
</dbReference>
<dbReference type="GO" id="GO:0016405">
    <property type="term" value="F:CoA-ligase activity"/>
    <property type="evidence" value="ECO:0007669"/>
    <property type="project" value="TreeGrafter"/>
</dbReference>
<dbReference type="PANTHER" id="PTHR24096">
    <property type="entry name" value="LONG-CHAIN-FATTY-ACID--COA LIGASE"/>
    <property type="match status" value="1"/>
</dbReference>
<dbReference type="Proteomes" id="UP001152888">
    <property type="component" value="Unassembled WGS sequence"/>
</dbReference>
<keyword evidence="3" id="KW-0436">Ligase</keyword>
<dbReference type="InterPro" id="IPR025110">
    <property type="entry name" value="AMP-bd_C"/>
</dbReference>
<dbReference type="InterPro" id="IPR042099">
    <property type="entry name" value="ANL_N_sf"/>
</dbReference>
<dbReference type="PROSITE" id="PS00455">
    <property type="entry name" value="AMP_BINDING"/>
    <property type="match status" value="1"/>
</dbReference>
<feature type="domain" description="AMP-dependent synthetase/ligase" evidence="5">
    <location>
        <begin position="30"/>
        <end position="405"/>
    </location>
</feature>
<keyword evidence="4" id="KW-0576">Peroxisome</keyword>
<dbReference type="InterPro" id="IPR000873">
    <property type="entry name" value="AMP-dep_synth/lig_dom"/>
</dbReference>
<dbReference type="SUPFAM" id="SSF56801">
    <property type="entry name" value="Acetyl-CoA synthetase-like"/>
    <property type="match status" value="1"/>
</dbReference>
<evidence type="ECO:0000256" key="1">
    <source>
        <dbReference type="ARBA" id="ARBA00004275"/>
    </source>
</evidence>
<evidence type="ECO:0000259" key="6">
    <source>
        <dbReference type="Pfam" id="PF13193"/>
    </source>
</evidence>
<dbReference type="Gene3D" id="3.30.300.30">
    <property type="match status" value="1"/>
</dbReference>
<organism evidence="7 8">
    <name type="scientific">Acanthoscelides obtectus</name>
    <name type="common">Bean weevil</name>
    <name type="synonym">Bruchus obtectus</name>
    <dbReference type="NCBI Taxonomy" id="200917"/>
    <lineage>
        <taxon>Eukaryota</taxon>
        <taxon>Metazoa</taxon>
        <taxon>Ecdysozoa</taxon>
        <taxon>Arthropoda</taxon>
        <taxon>Hexapoda</taxon>
        <taxon>Insecta</taxon>
        <taxon>Pterygota</taxon>
        <taxon>Neoptera</taxon>
        <taxon>Endopterygota</taxon>
        <taxon>Coleoptera</taxon>
        <taxon>Polyphaga</taxon>
        <taxon>Cucujiformia</taxon>
        <taxon>Chrysomeloidea</taxon>
        <taxon>Chrysomelidae</taxon>
        <taxon>Bruchinae</taxon>
        <taxon>Bruchini</taxon>
        <taxon>Acanthoscelides</taxon>
    </lineage>
</organism>
<dbReference type="EMBL" id="CAKOFQ010006729">
    <property type="protein sequence ID" value="CAH1965956.1"/>
    <property type="molecule type" value="Genomic_DNA"/>
</dbReference>
<gene>
    <name evidence="7" type="ORF">ACAOBT_LOCUS6592</name>
</gene>